<keyword evidence="1" id="KW-0496">Mitochondrion</keyword>
<sequence length="102" mass="11601">MTGRTKKSSEFNQSAFRSYQLTYLFSFPRSNVNPPVIMTYFSIRSTYHSSLTLPIRRPIYSFAPSLVHLDVQLVQSSPPHTSIYYSILAPSIGCSKVAHRKV</sequence>
<proteinExistence type="predicted"/>
<reference evidence="1" key="1">
    <citation type="journal article" date="2015" name="Genome Biol. Evol.">
        <title>Organellar Genomes of White Spruce (Picea glauca): Assembly and Annotation.</title>
        <authorList>
            <person name="Jackman S.D."/>
            <person name="Warren R.L."/>
            <person name="Gibb E.A."/>
            <person name="Vandervalk B.P."/>
            <person name="Mohamadi H."/>
            <person name="Chu J."/>
            <person name="Raymond A."/>
            <person name="Pleasance S."/>
            <person name="Coope R."/>
            <person name="Wildung M.R."/>
            <person name="Ritland C.E."/>
            <person name="Bousquet J."/>
            <person name="Jones S.J."/>
            <person name="Bohlmann J."/>
            <person name="Birol I."/>
        </authorList>
    </citation>
    <scope>NUCLEOTIDE SEQUENCE [LARGE SCALE GENOMIC DNA]</scope>
    <source>
        <tissue evidence="1">Flushing bud</tissue>
    </source>
</reference>
<gene>
    <name evidence="1" type="ORF">ABT39_MTgene1035</name>
</gene>
<accession>A0A101M5D8</accession>
<dbReference type="EMBL" id="LKAM01000001">
    <property type="protein sequence ID" value="KUM51189.1"/>
    <property type="molecule type" value="Genomic_DNA"/>
</dbReference>
<comment type="caution">
    <text evidence="1">The sequence shown here is derived from an EMBL/GenBank/DDBJ whole genome shotgun (WGS) entry which is preliminary data.</text>
</comment>
<name>A0A101M5D8_PICGL</name>
<evidence type="ECO:0000313" key="1">
    <source>
        <dbReference type="EMBL" id="KUM51189.1"/>
    </source>
</evidence>
<organism evidence="1">
    <name type="scientific">Picea glauca</name>
    <name type="common">White spruce</name>
    <name type="synonym">Pinus glauca</name>
    <dbReference type="NCBI Taxonomy" id="3330"/>
    <lineage>
        <taxon>Eukaryota</taxon>
        <taxon>Viridiplantae</taxon>
        <taxon>Streptophyta</taxon>
        <taxon>Embryophyta</taxon>
        <taxon>Tracheophyta</taxon>
        <taxon>Spermatophyta</taxon>
        <taxon>Pinopsida</taxon>
        <taxon>Pinidae</taxon>
        <taxon>Conifers I</taxon>
        <taxon>Pinales</taxon>
        <taxon>Pinaceae</taxon>
        <taxon>Picea</taxon>
    </lineage>
</organism>
<geneLocation type="mitochondrion" evidence="1"/>
<dbReference type="AlphaFoldDB" id="A0A101M5D8"/>
<protein>
    <submittedName>
        <fullName evidence="1">Uncharacterized protein</fullName>
    </submittedName>
</protein>